<keyword evidence="12" id="KW-1185">Reference proteome</keyword>
<dbReference type="HAMAP" id="MF_01370">
    <property type="entry name" value="PSII_Psb28"/>
    <property type="match status" value="1"/>
</dbReference>
<evidence type="ECO:0000256" key="8">
    <source>
        <dbReference type="ARBA" id="ARBA00060947"/>
    </source>
</evidence>
<keyword evidence="6" id="KW-0472">Membrane</keyword>
<dbReference type="GO" id="GO:0009654">
    <property type="term" value="C:photosystem II oxygen evolving complex"/>
    <property type="evidence" value="ECO:0007669"/>
    <property type="project" value="InterPro"/>
</dbReference>
<name>A0AAW1NNA7_9CHLO</name>
<organism evidence="11 12">
    <name type="scientific">Symbiochloris irregularis</name>
    <dbReference type="NCBI Taxonomy" id="706552"/>
    <lineage>
        <taxon>Eukaryota</taxon>
        <taxon>Viridiplantae</taxon>
        <taxon>Chlorophyta</taxon>
        <taxon>core chlorophytes</taxon>
        <taxon>Trebouxiophyceae</taxon>
        <taxon>Trebouxiales</taxon>
        <taxon>Trebouxiaceae</taxon>
        <taxon>Symbiochloris</taxon>
    </lineage>
</organism>
<dbReference type="EMBL" id="JALJOQ010000319">
    <property type="protein sequence ID" value="KAK9785091.1"/>
    <property type="molecule type" value="Genomic_DNA"/>
</dbReference>
<dbReference type="InterPro" id="IPR005610">
    <property type="entry name" value="PSII_Psb28_class-1"/>
</dbReference>
<dbReference type="GO" id="GO:0009535">
    <property type="term" value="C:chloroplast thylakoid membrane"/>
    <property type="evidence" value="ECO:0007669"/>
    <property type="project" value="UniProtKB-SubCell"/>
</dbReference>
<comment type="similarity">
    <text evidence="8 10">Belongs to the Psb28 family.</text>
</comment>
<evidence type="ECO:0000313" key="11">
    <source>
        <dbReference type="EMBL" id="KAK9785091.1"/>
    </source>
</evidence>
<dbReference type="InterPro" id="IPR038676">
    <property type="entry name" value="Psb28_c1_sf"/>
</dbReference>
<protein>
    <recommendedName>
        <fullName evidence="10">Photosystem II reaction center Psb28 protein</fullName>
    </recommendedName>
</protein>
<evidence type="ECO:0000256" key="10">
    <source>
        <dbReference type="RuleBase" id="RU003509"/>
    </source>
</evidence>
<comment type="caution">
    <text evidence="11">The sequence shown here is derived from an EMBL/GenBank/DDBJ whole genome shotgun (WGS) entry which is preliminary data.</text>
</comment>
<evidence type="ECO:0000256" key="7">
    <source>
        <dbReference type="ARBA" id="ARBA00023276"/>
    </source>
</evidence>
<comment type="subunit">
    <text evidence="9">Part of the photosystem II complex.</text>
</comment>
<evidence type="ECO:0000313" key="12">
    <source>
        <dbReference type="Proteomes" id="UP001465755"/>
    </source>
</evidence>
<evidence type="ECO:0000256" key="5">
    <source>
        <dbReference type="ARBA" id="ARBA00023078"/>
    </source>
</evidence>
<comment type="subcellular location">
    <subcellularLocation>
        <location evidence="1">Plastid</location>
        <location evidence="1">Chloroplast thylakoid membrane</location>
        <topology evidence="1">Peripheral membrane protein</topology>
        <orientation evidence="1">Stromal side</orientation>
    </subcellularLocation>
</comment>
<dbReference type="Proteomes" id="UP001465755">
    <property type="component" value="Unassembled WGS sequence"/>
</dbReference>
<dbReference type="Pfam" id="PF03912">
    <property type="entry name" value="Psb28"/>
    <property type="match status" value="1"/>
</dbReference>
<gene>
    <name evidence="11" type="ORF">WJX73_002015</name>
</gene>
<reference evidence="11 12" key="1">
    <citation type="journal article" date="2024" name="Nat. Commun.">
        <title>Phylogenomics reveals the evolutionary origins of lichenization in chlorophyte algae.</title>
        <authorList>
            <person name="Puginier C."/>
            <person name="Libourel C."/>
            <person name="Otte J."/>
            <person name="Skaloud P."/>
            <person name="Haon M."/>
            <person name="Grisel S."/>
            <person name="Petersen M."/>
            <person name="Berrin J.G."/>
            <person name="Delaux P.M."/>
            <person name="Dal Grande F."/>
            <person name="Keller J."/>
        </authorList>
    </citation>
    <scope>NUCLEOTIDE SEQUENCE [LARGE SCALE GENOMIC DNA]</scope>
    <source>
        <strain evidence="11 12">SAG 2036</strain>
    </source>
</reference>
<evidence type="ECO:0000256" key="9">
    <source>
        <dbReference type="ARBA" id="ARBA00062039"/>
    </source>
</evidence>
<proteinExistence type="inferred from homology"/>
<evidence type="ECO:0000256" key="2">
    <source>
        <dbReference type="ARBA" id="ARBA00022528"/>
    </source>
</evidence>
<keyword evidence="4" id="KW-0934">Plastid</keyword>
<dbReference type="PANTHER" id="PTHR34963:SF2">
    <property type="entry name" value="PHOTOSYSTEM II REACTION CENTER PSB28 PROTEIN, CHLOROPLASTIC"/>
    <property type="match status" value="1"/>
</dbReference>
<dbReference type="AlphaFoldDB" id="A0AAW1NNA7"/>
<dbReference type="PANTHER" id="PTHR34963">
    <property type="match status" value="1"/>
</dbReference>
<dbReference type="GO" id="GO:0015979">
    <property type="term" value="P:photosynthesis"/>
    <property type="evidence" value="ECO:0007669"/>
    <property type="project" value="UniProtKB-KW"/>
</dbReference>
<keyword evidence="2" id="KW-0150">Chloroplast</keyword>
<accession>A0AAW1NNA7</accession>
<keyword evidence="3 10" id="KW-0602">Photosynthesis</keyword>
<dbReference type="NCBIfam" id="TIGR03047">
    <property type="entry name" value="PS_II_psb28"/>
    <property type="match status" value="1"/>
</dbReference>
<keyword evidence="5" id="KW-0793">Thylakoid</keyword>
<keyword evidence="7 10" id="KW-0604">Photosystem II</keyword>
<evidence type="ECO:0000256" key="4">
    <source>
        <dbReference type="ARBA" id="ARBA00022640"/>
    </source>
</evidence>
<evidence type="ECO:0000256" key="6">
    <source>
        <dbReference type="ARBA" id="ARBA00023136"/>
    </source>
</evidence>
<dbReference type="Gene3D" id="2.40.30.220">
    <property type="entry name" value="Photosystem II Psb28"/>
    <property type="match status" value="1"/>
</dbReference>
<evidence type="ECO:0000256" key="1">
    <source>
        <dbReference type="ARBA" id="ARBA00004185"/>
    </source>
</evidence>
<sequence>MWTALKPPANATHIGCPKALARQPLHSGSASQINRRICRHRAAPTVCMASKLQFIKGLDEPSIPDVKLTRSRDGSNGTATFIFPEPAVLNTTEELGEITGLYMIDDEGTIQTVDVSAKFVNGKPDRIEAVHVMKTTNDWDRFMRFMERYAEDHDLGFNKK</sequence>
<dbReference type="FunFam" id="2.40.30.220:FF:000001">
    <property type="entry name" value="Photosystem II reaction center Psb28 protein"/>
    <property type="match status" value="1"/>
</dbReference>
<evidence type="ECO:0000256" key="3">
    <source>
        <dbReference type="ARBA" id="ARBA00022531"/>
    </source>
</evidence>